<protein>
    <submittedName>
        <fullName evidence="1">Uncharacterized protein</fullName>
    </submittedName>
</protein>
<organism evidence="1">
    <name type="scientific">marine metagenome</name>
    <dbReference type="NCBI Taxonomy" id="408172"/>
    <lineage>
        <taxon>unclassified sequences</taxon>
        <taxon>metagenomes</taxon>
        <taxon>ecological metagenomes</taxon>
    </lineage>
</organism>
<dbReference type="EMBL" id="UINC01113106">
    <property type="protein sequence ID" value="SVC82503.1"/>
    <property type="molecule type" value="Genomic_DNA"/>
</dbReference>
<name>A0A382QAA0_9ZZZZ</name>
<sequence>MIKGFNRFCIFVLSGFFIFNPMNLVGQENISWAGLSYMSQANEVESLYPFSLSLEKKIQPLLREVTLAQEKDYELVTSELVDSDLGDNRTIVVALDKERITGGQLGKYCFWEYAISAQVILYDSESQNILSIFPVGKRRPYVEETKDCSAQKRDKKRDRFRFCQMYLGLETDTNYSDKEFEDNCLNVNSNEINNGFINDISTAVSKISITDKKNIRFVGIGDVSVQPRALEILSGKEEYASHPFYKDKNSSFDKVTYENWIGQTFAKSISSKLNVPIVPPLKGKAIGGSIPLT</sequence>
<gene>
    <name evidence="1" type="ORF">METZ01_LOCUS335357</name>
</gene>
<proteinExistence type="predicted"/>
<accession>A0A382QAA0</accession>
<dbReference type="AlphaFoldDB" id="A0A382QAA0"/>
<feature type="non-terminal residue" evidence="1">
    <location>
        <position position="293"/>
    </location>
</feature>
<evidence type="ECO:0000313" key="1">
    <source>
        <dbReference type="EMBL" id="SVC82503.1"/>
    </source>
</evidence>
<reference evidence="1" key="1">
    <citation type="submission" date="2018-05" db="EMBL/GenBank/DDBJ databases">
        <authorList>
            <person name="Lanie J.A."/>
            <person name="Ng W.-L."/>
            <person name="Kazmierczak K.M."/>
            <person name="Andrzejewski T.M."/>
            <person name="Davidsen T.M."/>
            <person name="Wayne K.J."/>
            <person name="Tettelin H."/>
            <person name="Glass J.I."/>
            <person name="Rusch D."/>
            <person name="Podicherti R."/>
            <person name="Tsui H.-C.T."/>
            <person name="Winkler M.E."/>
        </authorList>
    </citation>
    <scope>NUCLEOTIDE SEQUENCE</scope>
</reference>